<gene>
    <name evidence="8" type="ORF">WN55_09035</name>
</gene>
<evidence type="ECO:0000259" key="7">
    <source>
        <dbReference type="PROSITE" id="PS51460"/>
    </source>
</evidence>
<dbReference type="GO" id="GO:0035371">
    <property type="term" value="C:microtubule plus-end"/>
    <property type="evidence" value="ECO:0007669"/>
    <property type="project" value="TreeGrafter"/>
</dbReference>
<dbReference type="Proteomes" id="UP000076502">
    <property type="component" value="Unassembled WGS sequence"/>
</dbReference>
<feature type="compositionally biased region" description="Polar residues" evidence="5">
    <location>
        <begin position="858"/>
        <end position="869"/>
    </location>
</feature>
<dbReference type="Pfam" id="PF02187">
    <property type="entry name" value="GAS2"/>
    <property type="match status" value="1"/>
</dbReference>
<dbReference type="PANTHER" id="PTHR46756:SF18">
    <property type="entry name" value="GAS2-LIKE PROTEIN PICKLED EGGS"/>
    <property type="match status" value="1"/>
</dbReference>
<dbReference type="STRING" id="178035.A0A154P7W5"/>
<organism evidence="8 9">
    <name type="scientific">Dufourea novaeangliae</name>
    <name type="common">Sweat bee</name>
    <dbReference type="NCBI Taxonomy" id="178035"/>
    <lineage>
        <taxon>Eukaryota</taxon>
        <taxon>Metazoa</taxon>
        <taxon>Ecdysozoa</taxon>
        <taxon>Arthropoda</taxon>
        <taxon>Hexapoda</taxon>
        <taxon>Insecta</taxon>
        <taxon>Pterygota</taxon>
        <taxon>Neoptera</taxon>
        <taxon>Endopterygota</taxon>
        <taxon>Hymenoptera</taxon>
        <taxon>Apocrita</taxon>
        <taxon>Aculeata</taxon>
        <taxon>Apoidea</taxon>
        <taxon>Anthophila</taxon>
        <taxon>Halictidae</taxon>
        <taxon>Rophitinae</taxon>
        <taxon>Dufourea</taxon>
    </lineage>
</organism>
<dbReference type="Gene3D" id="1.10.418.10">
    <property type="entry name" value="Calponin-like domain"/>
    <property type="match status" value="1"/>
</dbReference>
<evidence type="ECO:0000259" key="6">
    <source>
        <dbReference type="PROSITE" id="PS50021"/>
    </source>
</evidence>
<dbReference type="OrthoDB" id="206130at2759"/>
<keyword evidence="2" id="KW-0963">Cytoplasm</keyword>
<dbReference type="EMBL" id="KQ434839">
    <property type="protein sequence ID" value="KZC07972.1"/>
    <property type="molecule type" value="Genomic_DNA"/>
</dbReference>
<dbReference type="GO" id="GO:1904825">
    <property type="term" value="P:protein localization to microtubule plus-end"/>
    <property type="evidence" value="ECO:0007669"/>
    <property type="project" value="TreeGrafter"/>
</dbReference>
<feature type="region of interest" description="Disordered" evidence="5">
    <location>
        <begin position="926"/>
        <end position="972"/>
    </location>
</feature>
<feature type="compositionally biased region" description="Basic and acidic residues" evidence="5">
    <location>
        <begin position="533"/>
        <end position="549"/>
    </location>
</feature>
<proteinExistence type="inferred from homology"/>
<evidence type="ECO:0000256" key="2">
    <source>
        <dbReference type="ARBA" id="ARBA00022490"/>
    </source>
</evidence>
<feature type="region of interest" description="Disordered" evidence="5">
    <location>
        <begin position="625"/>
        <end position="869"/>
    </location>
</feature>
<feature type="compositionally biased region" description="Polar residues" evidence="5">
    <location>
        <begin position="787"/>
        <end position="847"/>
    </location>
</feature>
<dbReference type="GO" id="GO:0008017">
    <property type="term" value="F:microtubule binding"/>
    <property type="evidence" value="ECO:0007669"/>
    <property type="project" value="InterPro"/>
</dbReference>
<dbReference type="GO" id="GO:0001725">
    <property type="term" value="C:stress fiber"/>
    <property type="evidence" value="ECO:0007669"/>
    <property type="project" value="TreeGrafter"/>
</dbReference>
<dbReference type="InterPro" id="IPR001715">
    <property type="entry name" value="CH_dom"/>
</dbReference>
<comment type="similarity">
    <text evidence="4">Belongs to the GAS2 family.</text>
</comment>
<dbReference type="PANTHER" id="PTHR46756">
    <property type="entry name" value="TRANSGELIN"/>
    <property type="match status" value="1"/>
</dbReference>
<evidence type="ECO:0000313" key="9">
    <source>
        <dbReference type="Proteomes" id="UP000076502"/>
    </source>
</evidence>
<dbReference type="CDD" id="cd21268">
    <property type="entry name" value="CH_GAS2L1_2"/>
    <property type="match status" value="1"/>
</dbReference>
<dbReference type="SMART" id="SM00033">
    <property type="entry name" value="CH"/>
    <property type="match status" value="1"/>
</dbReference>
<evidence type="ECO:0000313" key="8">
    <source>
        <dbReference type="EMBL" id="KZC07972.1"/>
    </source>
</evidence>
<feature type="compositionally biased region" description="Polar residues" evidence="5">
    <location>
        <begin position="418"/>
        <end position="428"/>
    </location>
</feature>
<dbReference type="PROSITE" id="PS51460">
    <property type="entry name" value="GAR"/>
    <property type="match status" value="1"/>
</dbReference>
<dbReference type="Pfam" id="PF00307">
    <property type="entry name" value="CH"/>
    <property type="match status" value="1"/>
</dbReference>
<dbReference type="SMART" id="SM00243">
    <property type="entry name" value="GAS2"/>
    <property type="match status" value="1"/>
</dbReference>
<dbReference type="InterPro" id="IPR003108">
    <property type="entry name" value="GAR_dom"/>
</dbReference>
<evidence type="ECO:0000256" key="1">
    <source>
        <dbReference type="ARBA" id="ARBA00004245"/>
    </source>
</evidence>
<dbReference type="SUPFAM" id="SSF47576">
    <property type="entry name" value="Calponin-homology domain, CH-domain"/>
    <property type="match status" value="1"/>
</dbReference>
<dbReference type="PROSITE" id="PS50021">
    <property type="entry name" value="CH"/>
    <property type="match status" value="1"/>
</dbReference>
<dbReference type="GO" id="GO:0001578">
    <property type="term" value="P:microtubule bundle formation"/>
    <property type="evidence" value="ECO:0007669"/>
    <property type="project" value="TreeGrafter"/>
</dbReference>
<keyword evidence="3" id="KW-0206">Cytoskeleton</keyword>
<feature type="compositionally biased region" description="Low complexity" evidence="5">
    <location>
        <begin position="430"/>
        <end position="442"/>
    </location>
</feature>
<feature type="compositionally biased region" description="Polar residues" evidence="5">
    <location>
        <begin position="443"/>
        <end position="452"/>
    </location>
</feature>
<feature type="domain" description="Calponin-homology (CH)" evidence="6">
    <location>
        <begin position="21"/>
        <end position="160"/>
    </location>
</feature>
<name>A0A154P7W5_DUFNO</name>
<sequence length="972" mass="107292">MSVLLEARSYRPFKSSEEYLVAMKEDLAEWLNALYPELRINVDNFMDRLDTGVALCKHANNVRKSAAEYVARRQARKISMTRSITSSLAMPMSQLSDVAFLPNAKAGTFFARDNVSNFIGWCRNSLGIIECLLFETDDLIMRKNERHVILCLLEVARRGAKFGMLAPMLVQMERQIDREIAADNKAANGAHGNSGNEESDDEYADMQQEEPCLIYGPQPQIVTNDLKSLDEMEYDNQAVGFEITKLSYLHSASFSQLFPVCSLKYALASEGFYPLVWRSTEPDPGRTALAAEWEEQTADTLSPEVRDLVERCTCPTQFPMIRVSEGKYRIGDTKVLIFVRILRSHVMVRVGGGWDTLSHYLDKHDPCRCRTSHRSMISAKLIQKAGGSFDLGSAQVHYERSPPRTRRSSASSVGSCAGTVQNQQSTQLHAAARSVSSNRSRSPTPNQPAGKQQQDEQQKKINRSRSPTPQRKFLGSPSHQDFGKQRSRSPTPKPQFRSSSPTTKPEHAKTGCADSPKRCFNEDARSPTHHTKHQDSKDAKKDLHQEIRTKVPVTEEFTKRYVVDGGVARRAVEKDDTPKYEPTIYNYKCREDSNSRSPTPSPPAIKEEPVLESFGKDVVTVNVNYTKSPHGDGEHSDNCSEVSDEGYRSLGAVQPPTSNGNPGTCTQGSPTVADCQKQPTKPEQEERSCVETESIETGLRKTRIGPASPLRASPSRSVASSSGDRTPRAGSIVRENSNVSRASSGSRTPRESNSSPEGSPLKRGTVMNSLRKPPTGSLSKASAVPKSCQSPISGSNTWNGRQVRQRPSIQADTFSNPQGTATCATTPSFSRKSPARQSLPRQNSNGVQYDRNGRRIKSSTTGSLQSSPTKVANPLLEQILQKVGHLQDEREVVQKLQDLLRDYRGHGAGDGVANLEFTKAWIDGNGTVDLPQDNQMTASPRKDPKPASERGGFSRIPAPVYKRPMSVASDSV</sequence>
<dbReference type="GO" id="GO:0051764">
    <property type="term" value="P:actin crosslink formation"/>
    <property type="evidence" value="ECO:0007669"/>
    <property type="project" value="TreeGrafter"/>
</dbReference>
<feature type="compositionally biased region" description="Basic and acidic residues" evidence="5">
    <location>
        <begin position="504"/>
        <end position="526"/>
    </location>
</feature>
<dbReference type="InterPro" id="IPR036534">
    <property type="entry name" value="GAR_dom_sf"/>
</dbReference>
<dbReference type="GO" id="GO:0031110">
    <property type="term" value="P:regulation of microtubule polymerization or depolymerization"/>
    <property type="evidence" value="ECO:0007669"/>
    <property type="project" value="TreeGrafter"/>
</dbReference>
<protein>
    <submittedName>
        <fullName evidence="8">GAS2-like protein 1</fullName>
    </submittedName>
</protein>
<dbReference type="Gene3D" id="3.30.920.20">
    <property type="entry name" value="Gas2-like domain"/>
    <property type="match status" value="1"/>
</dbReference>
<dbReference type="InterPro" id="IPR036872">
    <property type="entry name" value="CH_dom_sf"/>
</dbReference>
<feature type="compositionally biased region" description="Low complexity" evidence="5">
    <location>
        <begin position="706"/>
        <end position="722"/>
    </location>
</feature>
<dbReference type="GO" id="GO:0005884">
    <property type="term" value="C:actin filament"/>
    <property type="evidence" value="ECO:0007669"/>
    <property type="project" value="TreeGrafter"/>
</dbReference>
<feature type="compositionally biased region" description="Basic and acidic residues" evidence="5">
    <location>
        <begin position="680"/>
        <end position="690"/>
    </location>
</feature>
<feature type="region of interest" description="Disordered" evidence="5">
    <location>
        <begin position="397"/>
        <end position="553"/>
    </location>
</feature>
<feature type="domain" description="GAR" evidence="7">
    <location>
        <begin position="296"/>
        <end position="368"/>
    </location>
</feature>
<feature type="region of interest" description="Disordered" evidence="5">
    <location>
        <begin position="184"/>
        <end position="203"/>
    </location>
</feature>
<evidence type="ECO:0000256" key="3">
    <source>
        <dbReference type="ARBA" id="ARBA00023212"/>
    </source>
</evidence>
<dbReference type="GO" id="GO:0005737">
    <property type="term" value="C:cytoplasm"/>
    <property type="evidence" value="ECO:0007669"/>
    <property type="project" value="TreeGrafter"/>
</dbReference>
<evidence type="ECO:0000256" key="5">
    <source>
        <dbReference type="SAM" id="MobiDB-lite"/>
    </source>
</evidence>
<dbReference type="GO" id="GO:0008093">
    <property type="term" value="F:cytoskeletal anchor activity"/>
    <property type="evidence" value="ECO:0007669"/>
    <property type="project" value="TreeGrafter"/>
</dbReference>
<reference evidence="8 9" key="1">
    <citation type="submission" date="2015-07" db="EMBL/GenBank/DDBJ databases">
        <title>The genome of Dufourea novaeangliae.</title>
        <authorList>
            <person name="Pan H."/>
            <person name="Kapheim K."/>
        </authorList>
    </citation>
    <scope>NUCLEOTIDE SEQUENCE [LARGE SCALE GENOMIC DNA]</scope>
    <source>
        <strain evidence="8">0120121106</strain>
        <tissue evidence="8">Whole body</tissue>
    </source>
</reference>
<evidence type="ECO:0000256" key="4">
    <source>
        <dbReference type="ARBA" id="ARBA00038441"/>
    </source>
</evidence>
<dbReference type="GO" id="GO:0051015">
    <property type="term" value="F:actin filament binding"/>
    <property type="evidence" value="ECO:0007669"/>
    <property type="project" value="TreeGrafter"/>
</dbReference>
<feature type="compositionally biased region" description="Polar residues" evidence="5">
    <location>
        <begin position="734"/>
        <end position="757"/>
    </location>
</feature>
<dbReference type="SUPFAM" id="SSF143575">
    <property type="entry name" value="GAS2 domain-like"/>
    <property type="match status" value="1"/>
</dbReference>
<accession>A0A154P7W5</accession>
<feature type="compositionally biased region" description="Polar residues" evidence="5">
    <location>
        <begin position="655"/>
        <end position="670"/>
    </location>
</feature>
<comment type="subcellular location">
    <subcellularLocation>
        <location evidence="1">Cytoplasm</location>
        <location evidence="1">Cytoskeleton</location>
    </subcellularLocation>
</comment>
<feature type="region of interest" description="Disordered" evidence="5">
    <location>
        <begin position="583"/>
        <end position="608"/>
    </location>
</feature>
<feature type="compositionally biased region" description="Basic and acidic residues" evidence="5">
    <location>
        <begin position="629"/>
        <end position="638"/>
    </location>
</feature>
<dbReference type="AlphaFoldDB" id="A0A154P7W5"/>
<keyword evidence="9" id="KW-1185">Reference proteome</keyword>